<dbReference type="PANTHER" id="PTHR30224">
    <property type="entry name" value="ELECTRON TRANSPORT PROTEIN"/>
    <property type="match status" value="1"/>
</dbReference>
<reference evidence="6" key="1">
    <citation type="submission" date="2018-06" db="EMBL/GenBank/DDBJ databases">
        <authorList>
            <person name="Zhirakovskaya E."/>
        </authorList>
    </citation>
    <scope>NUCLEOTIDE SEQUENCE</scope>
</reference>
<feature type="transmembrane region" description="Helical" evidence="4">
    <location>
        <begin position="372"/>
        <end position="391"/>
    </location>
</feature>
<proteinExistence type="predicted"/>
<dbReference type="Pfam" id="PF12801">
    <property type="entry name" value="Fer4_5"/>
    <property type="match status" value="2"/>
</dbReference>
<feature type="transmembrane region" description="Helical" evidence="4">
    <location>
        <begin position="119"/>
        <end position="136"/>
    </location>
</feature>
<dbReference type="GO" id="GO:0005886">
    <property type="term" value="C:plasma membrane"/>
    <property type="evidence" value="ECO:0007669"/>
    <property type="project" value="UniProtKB-SubCell"/>
</dbReference>
<keyword evidence="4" id="KW-0812">Transmembrane</keyword>
<evidence type="ECO:0000256" key="2">
    <source>
        <dbReference type="ARBA" id="ARBA00022475"/>
    </source>
</evidence>
<comment type="subcellular location">
    <subcellularLocation>
        <location evidence="1">Cell membrane</location>
    </subcellularLocation>
</comment>
<dbReference type="InterPro" id="IPR017896">
    <property type="entry name" value="4Fe4S_Fe-S-bd"/>
</dbReference>
<feature type="transmembrane region" description="Helical" evidence="4">
    <location>
        <begin position="441"/>
        <end position="464"/>
    </location>
</feature>
<feature type="transmembrane region" description="Helical" evidence="4">
    <location>
        <begin position="72"/>
        <end position="98"/>
    </location>
</feature>
<evidence type="ECO:0000259" key="5">
    <source>
        <dbReference type="Pfam" id="PF12801"/>
    </source>
</evidence>
<feature type="transmembrane region" description="Helical" evidence="4">
    <location>
        <begin position="148"/>
        <end position="168"/>
    </location>
</feature>
<keyword evidence="3 4" id="KW-0472">Membrane</keyword>
<evidence type="ECO:0000256" key="3">
    <source>
        <dbReference type="ARBA" id="ARBA00023136"/>
    </source>
</evidence>
<organism evidence="6">
    <name type="scientific">hydrothermal vent metagenome</name>
    <dbReference type="NCBI Taxonomy" id="652676"/>
    <lineage>
        <taxon>unclassified sequences</taxon>
        <taxon>metagenomes</taxon>
        <taxon>ecological metagenomes</taxon>
    </lineage>
</organism>
<feature type="transmembrane region" description="Helical" evidence="4">
    <location>
        <begin position="411"/>
        <end position="429"/>
    </location>
</feature>
<feature type="domain" description="4Fe-4S ferredoxin-type" evidence="5">
    <location>
        <begin position="73"/>
        <end position="111"/>
    </location>
</feature>
<feature type="transmembrane region" description="Helical" evidence="4">
    <location>
        <begin position="337"/>
        <end position="360"/>
    </location>
</feature>
<accession>A0A3B1C008</accession>
<evidence type="ECO:0000256" key="1">
    <source>
        <dbReference type="ARBA" id="ARBA00004236"/>
    </source>
</evidence>
<dbReference type="AlphaFoldDB" id="A0A3B1C008"/>
<name>A0A3B1C008_9ZZZZ</name>
<dbReference type="EMBL" id="UOFX01000069">
    <property type="protein sequence ID" value="VAX10227.1"/>
    <property type="molecule type" value="Genomic_DNA"/>
</dbReference>
<feature type="transmembrane region" description="Helical" evidence="4">
    <location>
        <begin position="34"/>
        <end position="52"/>
    </location>
</feature>
<dbReference type="PANTHER" id="PTHR30224:SF4">
    <property type="entry name" value="ELECTRON TRANSPORT PROTEIN YCCM-RELATED"/>
    <property type="match status" value="1"/>
</dbReference>
<evidence type="ECO:0000256" key="4">
    <source>
        <dbReference type="SAM" id="Phobius"/>
    </source>
</evidence>
<sequence length="465" mass="52746">MKELATETLFVSRTGLQLAALGDWMQRHRRAIQITQWMVVGFFLVLLIWPAFLPLPLEYVHLYENLVLFAQFIFWGIWWPFVILSMMLVGRVWCGVFCPEGALSEWVSRHGQGGAIPTWIQWEGWPFTAFVLITLYGQLVSVYEYPKATLLILGGSTIVAMLIGFLYGKGKRVWCRHLCPANGVFALLSRLAPVHFQVDKEKWEQAPPRSPTVDCAPLINIRTMTGNSACHMCGRCSGHRDAVALTARSPNREILSLREADVSRWEVLLLVFGMLGLATGAFQWSASPWFVMLKQGLAEWLIELDIFWPLQVNAPWWVLTHYPETNDLFSWLDGAVILLYIGATTLLIGGTILLALRLAGWMLGYREMPWRLAYGLTPLAGISIFLGLSALTVGMLKAERFELEWVADVRIALLVVAVLWSGQLVWRMLEGLKGIPVWRQWVAWFVTMAGTGIVVLSWTLMFFVW</sequence>
<evidence type="ECO:0000313" key="6">
    <source>
        <dbReference type="EMBL" id="VAX10227.1"/>
    </source>
</evidence>
<feature type="domain" description="4Fe-4S ferredoxin-type" evidence="5">
    <location>
        <begin position="159"/>
        <end position="192"/>
    </location>
</feature>
<dbReference type="InterPro" id="IPR052378">
    <property type="entry name" value="NosR_regulator"/>
</dbReference>
<gene>
    <name evidence="6" type="ORF">MNBD_GAMMA26-2591</name>
</gene>
<keyword evidence="4" id="KW-1133">Transmembrane helix</keyword>
<protein>
    <submittedName>
        <fullName evidence="6">Ferredoxin</fullName>
    </submittedName>
</protein>
<feature type="transmembrane region" description="Helical" evidence="4">
    <location>
        <begin position="267"/>
        <end position="286"/>
    </location>
</feature>
<keyword evidence="2" id="KW-1003">Cell membrane</keyword>